<dbReference type="Proteomes" id="UP001652662">
    <property type="component" value="Chromosome 13"/>
</dbReference>
<dbReference type="PANTHER" id="PTHR12480">
    <property type="entry name" value="ARGININE DEMETHYLASE AND LYSYL-HYDROXYLASE JMJD"/>
    <property type="match status" value="1"/>
</dbReference>
<gene>
    <name evidence="6" type="primary">JMJD4</name>
</gene>
<organism evidence="5 6">
    <name type="scientific">Equus przewalskii</name>
    <name type="common">Przewalski's horse</name>
    <name type="synonym">Equus caballus przewalskii</name>
    <dbReference type="NCBI Taxonomy" id="9798"/>
    <lineage>
        <taxon>Eukaryota</taxon>
        <taxon>Metazoa</taxon>
        <taxon>Chordata</taxon>
        <taxon>Craniata</taxon>
        <taxon>Vertebrata</taxon>
        <taxon>Euteleostomi</taxon>
        <taxon>Mammalia</taxon>
        <taxon>Eutheria</taxon>
        <taxon>Laurasiatheria</taxon>
        <taxon>Perissodactyla</taxon>
        <taxon>Equidae</taxon>
        <taxon>Equus</taxon>
    </lineage>
</organism>
<evidence type="ECO:0000256" key="1">
    <source>
        <dbReference type="ARBA" id="ARBA00038068"/>
    </source>
</evidence>
<feature type="domain" description="JmjC" evidence="4">
    <location>
        <begin position="132"/>
        <end position="291"/>
    </location>
</feature>
<protein>
    <recommendedName>
        <fullName evidence="3">Jumonji domain-containing protein 4</fullName>
    </recommendedName>
</protein>
<evidence type="ECO:0000259" key="4">
    <source>
        <dbReference type="PROSITE" id="PS51184"/>
    </source>
</evidence>
<dbReference type="PANTHER" id="PTHR12480:SF6">
    <property type="entry name" value="2-OXOGLUTARATE AND IRON-DEPENDENT OXYGENASE JMJD4"/>
    <property type="match status" value="1"/>
</dbReference>
<evidence type="ECO:0000256" key="3">
    <source>
        <dbReference type="ARBA" id="ARBA00082904"/>
    </source>
</evidence>
<dbReference type="InterPro" id="IPR003347">
    <property type="entry name" value="JmjC_dom"/>
</dbReference>
<dbReference type="PROSITE" id="PS51184">
    <property type="entry name" value="JMJC"/>
    <property type="match status" value="1"/>
</dbReference>
<reference evidence="6" key="1">
    <citation type="submission" date="2025-08" db="UniProtKB">
        <authorList>
            <consortium name="RefSeq"/>
        </authorList>
    </citation>
    <scope>IDENTIFICATION</scope>
    <source>
        <tissue evidence="6">Blood</tissue>
    </source>
</reference>
<sequence length="413" mass="46080">MMPMVHLGAQLNQRLKSWNWHERGHGVWVASCVGCLGCVTAPRAVPSALVWFCPLGGAQLGSQGCGHPVTGLGLSGPRWPHSASSWYWLQKAAQGRSCSKTVLTSPVFAAWCWCWDVGSHHSCCSLVPLTLPRDSSAEDVFTLPVYFSSDWLNEYWDALDVDDYRFVYMGPAGTWSPFHADIFRSFSWSVNICGRKKWFFFPPGQEEALRDCHGGLPYDVTSPALLDSRLYPTRHLCGPPLEVTQEAGEMVFVPSGWHHQVHNLEDTISINHNWVNGCNLANMWHFLQQELCAVQQEVIQWKDTMPDWHHHCQVIMRSCSGINFTEFYHFLKVIAERRLHLLTKGTGPGEVGGGEGAGLGPQQAAFDVGRIAEVLASVVAHPDFQRVDTSTFSPRPEELLQQLEEVIAATVSL</sequence>
<evidence type="ECO:0000313" key="6">
    <source>
        <dbReference type="RefSeq" id="XP_070427824.1"/>
    </source>
</evidence>
<evidence type="ECO:0000256" key="2">
    <source>
        <dbReference type="ARBA" id="ARBA00047762"/>
    </source>
</evidence>
<dbReference type="RefSeq" id="XP_070427824.1">
    <property type="nucleotide sequence ID" value="XM_070571723.1"/>
</dbReference>
<proteinExistence type="inferred from homology"/>
<dbReference type="SMART" id="SM00558">
    <property type="entry name" value="JmjC"/>
    <property type="match status" value="1"/>
</dbReference>
<dbReference type="Pfam" id="PF02373">
    <property type="entry name" value="JmjC"/>
    <property type="match status" value="1"/>
</dbReference>
<dbReference type="Gene3D" id="2.60.120.650">
    <property type="entry name" value="Cupin"/>
    <property type="match status" value="1"/>
</dbReference>
<dbReference type="InterPro" id="IPR050910">
    <property type="entry name" value="JMJD6_ArgDemeth/LysHydrox"/>
</dbReference>
<dbReference type="SUPFAM" id="SSF51197">
    <property type="entry name" value="Clavaminate synthase-like"/>
    <property type="match status" value="1"/>
</dbReference>
<accession>A0ABM4KI06</accession>
<name>A0ABM4KI06_EQUPR</name>
<dbReference type="GeneID" id="103565970"/>
<comment type="similarity">
    <text evidence="1">Belongs to the JMJD6 family.</text>
</comment>
<comment type="catalytic activity">
    <reaction evidence="2">
        <text>L-lysyl-[protein] + 2-oxoglutarate + O2 = 4-hydroxy-L-lysyl-[protein] + succinate + CO2</text>
        <dbReference type="Rhea" id="RHEA:57156"/>
        <dbReference type="Rhea" id="RHEA-COMP:9752"/>
        <dbReference type="Rhea" id="RHEA-COMP:15084"/>
        <dbReference type="ChEBI" id="CHEBI:15379"/>
        <dbReference type="ChEBI" id="CHEBI:16526"/>
        <dbReference type="ChEBI" id="CHEBI:16810"/>
        <dbReference type="ChEBI" id="CHEBI:29969"/>
        <dbReference type="ChEBI" id="CHEBI:30031"/>
        <dbReference type="ChEBI" id="CHEBI:141495"/>
    </reaction>
</comment>
<evidence type="ECO:0000313" key="5">
    <source>
        <dbReference type="Proteomes" id="UP001652662"/>
    </source>
</evidence>
<keyword evidence="5" id="KW-1185">Reference proteome</keyword>